<protein>
    <recommendedName>
        <fullName evidence="2">Baseplate hub assembly protein, bacteriophage T4-like</fullName>
    </recommendedName>
</protein>
<dbReference type="Pfam" id="PF12322">
    <property type="entry name" value="T4_baseplate"/>
    <property type="match status" value="1"/>
</dbReference>
<dbReference type="EMBL" id="LR797331">
    <property type="protein sequence ID" value="CAB4203539.1"/>
    <property type="molecule type" value="Genomic_DNA"/>
</dbReference>
<proteinExistence type="predicted"/>
<sequence>MSDQPEVADDRVVLDTHHLDPKSTTQIFTLPIGYLSPDGKLLRDAVVKEMTGVEEEILAAKGMVTPRLNRVIANCLVEIGGVHADLPMVRALTMLDRMFLLIAIRRVSLGDRYEVKLKCPVESCAAENTYEIDLGGLPTSCPDDPTARRHVSKTPSGSRVEWHTMNGEDEEWLESMRAKLKGEGQSTLAMLSRIDTIDGTSLPRDGGTDLKRSLGRIVKMSLRDRNALRAAFKQSEGDLDTTIEFQCKACQAEFKAEMEVDAEAFFFPSGA</sequence>
<name>A0A6J5S556_9CAUD</name>
<organism evidence="1">
    <name type="scientific">uncultured Caudovirales phage</name>
    <dbReference type="NCBI Taxonomy" id="2100421"/>
    <lineage>
        <taxon>Viruses</taxon>
        <taxon>Duplodnaviria</taxon>
        <taxon>Heunggongvirae</taxon>
        <taxon>Uroviricota</taxon>
        <taxon>Caudoviricetes</taxon>
        <taxon>Peduoviridae</taxon>
        <taxon>Maltschvirus</taxon>
        <taxon>Maltschvirus maltsch</taxon>
    </lineage>
</organism>
<dbReference type="InterPro" id="IPR024364">
    <property type="entry name" value="Baseplate_phage_T4-like"/>
</dbReference>
<gene>
    <name evidence="1" type="ORF">UFOVP1382_152</name>
</gene>
<reference evidence="1" key="1">
    <citation type="submission" date="2020-05" db="EMBL/GenBank/DDBJ databases">
        <authorList>
            <person name="Chiriac C."/>
            <person name="Salcher M."/>
            <person name="Ghai R."/>
            <person name="Kavagutti S V."/>
        </authorList>
    </citation>
    <scope>NUCLEOTIDE SEQUENCE</scope>
</reference>
<accession>A0A6J5S556</accession>
<evidence type="ECO:0000313" key="1">
    <source>
        <dbReference type="EMBL" id="CAB4203539.1"/>
    </source>
</evidence>
<evidence type="ECO:0008006" key="2">
    <source>
        <dbReference type="Google" id="ProtNLM"/>
    </source>
</evidence>